<evidence type="ECO:0000313" key="2">
    <source>
        <dbReference type="EMBL" id="MFC7448576.1"/>
    </source>
</evidence>
<keyword evidence="1" id="KW-0812">Transmembrane</keyword>
<keyword evidence="3" id="KW-1185">Reference proteome</keyword>
<proteinExistence type="predicted"/>
<comment type="caution">
    <text evidence="2">The sequence shown here is derived from an EMBL/GenBank/DDBJ whole genome shotgun (WGS) entry which is preliminary data.</text>
</comment>
<feature type="transmembrane region" description="Helical" evidence="1">
    <location>
        <begin position="98"/>
        <end position="123"/>
    </location>
</feature>
<dbReference type="RefSeq" id="WP_378404768.1">
    <property type="nucleotide sequence ID" value="NZ_JBHTCS010000013.1"/>
</dbReference>
<dbReference type="Proteomes" id="UP001596484">
    <property type="component" value="Unassembled WGS sequence"/>
</dbReference>
<feature type="transmembrane region" description="Helical" evidence="1">
    <location>
        <begin position="135"/>
        <end position="153"/>
    </location>
</feature>
<reference evidence="3" key="1">
    <citation type="journal article" date="2019" name="Int. J. Syst. Evol. Microbiol.">
        <title>The Global Catalogue of Microorganisms (GCM) 10K type strain sequencing project: providing services to taxonomists for standard genome sequencing and annotation.</title>
        <authorList>
            <consortium name="The Broad Institute Genomics Platform"/>
            <consortium name="The Broad Institute Genome Sequencing Center for Infectious Disease"/>
            <person name="Wu L."/>
            <person name="Ma J."/>
        </authorList>
    </citation>
    <scope>NUCLEOTIDE SEQUENCE [LARGE SCALE GENOMIC DNA]</scope>
    <source>
        <strain evidence="3">ICMP 19430</strain>
    </source>
</reference>
<dbReference type="EMBL" id="JBHTCS010000013">
    <property type="protein sequence ID" value="MFC7448576.1"/>
    <property type="molecule type" value="Genomic_DNA"/>
</dbReference>
<sequence>MTTVIAVVLALIVAAVQARRHRTDTRPAAVVDTYLVWWLVLAIGLSSLIGAAYHVFDGPAIAEMIGYTRGDGGFQFENAMGDLAIGVTGVLCFWLRGYFWLAVLTVTAIQYLGDAAGHVYFWIAEDNTKPGNIGPPLWFDIILPIVGFTLYALSYRRGGDARPAGTLTSRPG</sequence>
<protein>
    <submittedName>
        <fullName evidence="2">DUF6790 family protein</fullName>
    </submittedName>
</protein>
<organism evidence="2 3">
    <name type="scientific">Rhodococcus daqingensis</name>
    <dbReference type="NCBI Taxonomy" id="2479363"/>
    <lineage>
        <taxon>Bacteria</taxon>
        <taxon>Bacillati</taxon>
        <taxon>Actinomycetota</taxon>
        <taxon>Actinomycetes</taxon>
        <taxon>Mycobacteriales</taxon>
        <taxon>Nocardiaceae</taxon>
        <taxon>Rhodococcus</taxon>
    </lineage>
</organism>
<keyword evidence="1" id="KW-0472">Membrane</keyword>
<keyword evidence="1" id="KW-1133">Transmembrane helix</keyword>
<evidence type="ECO:0000256" key="1">
    <source>
        <dbReference type="SAM" id="Phobius"/>
    </source>
</evidence>
<dbReference type="Pfam" id="PF20589">
    <property type="entry name" value="DUF6790"/>
    <property type="match status" value="1"/>
</dbReference>
<gene>
    <name evidence="2" type="ORF">ACFQS9_11825</name>
</gene>
<feature type="transmembrane region" description="Helical" evidence="1">
    <location>
        <begin position="34"/>
        <end position="56"/>
    </location>
</feature>
<evidence type="ECO:0000313" key="3">
    <source>
        <dbReference type="Proteomes" id="UP001596484"/>
    </source>
</evidence>
<accession>A0ABW2RXL7</accession>
<name>A0ABW2RXL7_9NOCA</name>
<dbReference type="InterPro" id="IPR046740">
    <property type="entry name" value="DUF6790"/>
</dbReference>